<evidence type="ECO:0000313" key="2">
    <source>
        <dbReference type="Proteomes" id="UP000005596"/>
    </source>
</evidence>
<gene>
    <name evidence="1" type="ORF">CGSHiR3021_03438</name>
</gene>
<organism evidence="1 2">
    <name type="scientific">Haemophilus influenzae 22.4-21</name>
    <dbReference type="NCBI Taxonomy" id="375063"/>
    <lineage>
        <taxon>Bacteria</taxon>
        <taxon>Pseudomonadati</taxon>
        <taxon>Pseudomonadota</taxon>
        <taxon>Gammaproteobacteria</taxon>
        <taxon>Pasteurellales</taxon>
        <taxon>Pasteurellaceae</taxon>
        <taxon>Haemophilus</taxon>
    </lineage>
</organism>
<dbReference type="BioCyc" id="HINF375063:G119K-1353-MONOMER"/>
<evidence type="ECO:0000313" key="1">
    <source>
        <dbReference type="EMBL" id="EDK13628.1"/>
    </source>
</evidence>
<sequence length="22" mass="2495">MKTVKYFTELEGAVAGTDYQDK</sequence>
<dbReference type="AlphaFoldDB" id="A4NYS9"/>
<reference evidence="1 2" key="1">
    <citation type="journal article" date="2007" name="Genome Biol.">
        <title>Characterization and modeling of the Haemophilus influenzae core and supragenomes based on the complete genomic sequences of Rd and 12 clinical nontypeable strains.</title>
        <authorList>
            <person name="Hogg J.S."/>
            <person name="Hu F.Z."/>
            <person name="Janto B."/>
            <person name="Boissy R."/>
            <person name="Hayes J."/>
            <person name="Keefe R."/>
            <person name="Post J.C."/>
            <person name="Ehrlich G.D."/>
        </authorList>
    </citation>
    <scope>NUCLEOTIDE SEQUENCE [LARGE SCALE GENOMIC DNA]</scope>
    <source>
        <strain evidence="1 2">22.4-21</strain>
    </source>
</reference>
<dbReference type="Proteomes" id="UP000005596">
    <property type="component" value="Unassembled WGS sequence"/>
</dbReference>
<dbReference type="EMBL" id="AAZJ01000007">
    <property type="protein sequence ID" value="EDK13628.1"/>
    <property type="molecule type" value="Genomic_DNA"/>
</dbReference>
<name>A4NYS9_HAEIF</name>
<proteinExistence type="predicted"/>
<protein>
    <submittedName>
        <fullName evidence="1">Uncharacterized protein</fullName>
    </submittedName>
</protein>
<accession>A4NYS9</accession>